<accession>A0A9P6SWR7</accession>
<dbReference type="AlphaFoldDB" id="A0A9P6SWR7"/>
<name>A0A9P6SWR7_9FUNG</name>
<keyword evidence="2" id="KW-1185">Reference proteome</keyword>
<protein>
    <submittedName>
        <fullName evidence="1">Uncharacterized protein</fullName>
    </submittedName>
</protein>
<dbReference type="GO" id="GO:0000070">
    <property type="term" value="P:mitotic sister chromatid segregation"/>
    <property type="evidence" value="ECO:0007669"/>
    <property type="project" value="InterPro"/>
</dbReference>
<dbReference type="EMBL" id="JAAAID010002007">
    <property type="protein sequence ID" value="KAG0008190.1"/>
    <property type="molecule type" value="Genomic_DNA"/>
</dbReference>
<reference evidence="1" key="1">
    <citation type="journal article" date="2020" name="Fungal Divers.">
        <title>Resolving the Mortierellaceae phylogeny through synthesis of multi-gene phylogenetics and phylogenomics.</title>
        <authorList>
            <person name="Vandepol N."/>
            <person name="Liber J."/>
            <person name="Desiro A."/>
            <person name="Na H."/>
            <person name="Kennedy M."/>
            <person name="Barry K."/>
            <person name="Grigoriev I.V."/>
            <person name="Miller A.N."/>
            <person name="O'Donnell K."/>
            <person name="Stajich J.E."/>
            <person name="Bonito G."/>
        </authorList>
    </citation>
    <scope>NUCLEOTIDE SEQUENCE</scope>
    <source>
        <strain evidence="1">NRRL 2769</strain>
    </source>
</reference>
<dbReference type="Proteomes" id="UP000703661">
    <property type="component" value="Unassembled WGS sequence"/>
</dbReference>
<organism evidence="1 2">
    <name type="scientific">Entomortierella chlamydospora</name>
    <dbReference type="NCBI Taxonomy" id="101097"/>
    <lineage>
        <taxon>Eukaryota</taxon>
        <taxon>Fungi</taxon>
        <taxon>Fungi incertae sedis</taxon>
        <taxon>Mucoromycota</taxon>
        <taxon>Mortierellomycotina</taxon>
        <taxon>Mortierellomycetes</taxon>
        <taxon>Mortierellales</taxon>
        <taxon>Mortierellaceae</taxon>
        <taxon>Entomortierella</taxon>
    </lineage>
</organism>
<evidence type="ECO:0000313" key="1">
    <source>
        <dbReference type="EMBL" id="KAG0008190.1"/>
    </source>
</evidence>
<sequence>MDFPKINVSSKADIQYITQTWRKTLFDKLERQYGKNDPKRIQQVQHLLDQWLKNMIAMASSNIDINGIPYDQALINEDFEPLDESLGKRLQQQQLKVEELTLKVAERRKRVPEQVKMLLDDAIRRQSALCDRIEFEPDGAEEIEKEKARTEQELEKDCLLKYYPSGRSAGSRGRNPTLNPLS</sequence>
<evidence type="ECO:0000313" key="2">
    <source>
        <dbReference type="Proteomes" id="UP000703661"/>
    </source>
</evidence>
<dbReference type="Pfam" id="PF08641">
    <property type="entry name" value="Mis14"/>
    <property type="match status" value="1"/>
</dbReference>
<comment type="caution">
    <text evidence="1">The sequence shown here is derived from an EMBL/GenBank/DDBJ whole genome shotgun (WGS) entry which is preliminary data.</text>
</comment>
<dbReference type="InterPro" id="IPR013950">
    <property type="entry name" value="Mis14/Nsl1"/>
</dbReference>
<gene>
    <name evidence="1" type="ORF">BGZ80_003750</name>
</gene>
<dbReference type="GO" id="GO:0000776">
    <property type="term" value="C:kinetochore"/>
    <property type="evidence" value="ECO:0007669"/>
    <property type="project" value="InterPro"/>
</dbReference>
<proteinExistence type="predicted"/>